<evidence type="ECO:0000256" key="11">
    <source>
        <dbReference type="RuleBase" id="RU003357"/>
    </source>
</evidence>
<evidence type="ECO:0000256" key="3">
    <source>
        <dbReference type="ARBA" id="ARBA00022452"/>
    </source>
</evidence>
<dbReference type="PROSITE" id="PS52016">
    <property type="entry name" value="TONB_DEPENDENT_REC_3"/>
    <property type="match status" value="1"/>
</dbReference>
<evidence type="ECO:0000313" key="14">
    <source>
        <dbReference type="Proteomes" id="UP000428260"/>
    </source>
</evidence>
<proteinExistence type="inferred from homology"/>
<dbReference type="NCBIfam" id="TIGR04056">
    <property type="entry name" value="OMP_RagA_SusC"/>
    <property type="match status" value="1"/>
</dbReference>
<dbReference type="GO" id="GO:0006826">
    <property type="term" value="P:iron ion transport"/>
    <property type="evidence" value="ECO:0007669"/>
    <property type="project" value="UniProtKB-KW"/>
</dbReference>
<evidence type="ECO:0000259" key="12">
    <source>
        <dbReference type="SMART" id="SM00965"/>
    </source>
</evidence>
<dbReference type="FunFam" id="2.170.130.10:FF:000008">
    <property type="entry name" value="SusC/RagA family TonB-linked outer membrane protein"/>
    <property type="match status" value="1"/>
</dbReference>
<dbReference type="Gene3D" id="2.40.170.20">
    <property type="entry name" value="TonB-dependent receptor, beta-barrel domain"/>
    <property type="match status" value="1"/>
</dbReference>
<dbReference type="SUPFAM" id="SSF49464">
    <property type="entry name" value="Carboxypeptidase regulatory domain-like"/>
    <property type="match status" value="1"/>
</dbReference>
<dbReference type="EMBL" id="CP046401">
    <property type="protein sequence ID" value="QGY43478.1"/>
    <property type="molecule type" value="Genomic_DNA"/>
</dbReference>
<comment type="similarity">
    <text evidence="10 11">Belongs to the TonB-dependent receptor family.</text>
</comment>
<dbReference type="InterPro" id="IPR037066">
    <property type="entry name" value="Plug_dom_sf"/>
</dbReference>
<dbReference type="AlphaFoldDB" id="A0A6I6JQY3"/>
<keyword evidence="14" id="KW-1185">Reference proteome</keyword>
<dbReference type="Proteomes" id="UP000428260">
    <property type="component" value="Chromosome"/>
</dbReference>
<evidence type="ECO:0000256" key="7">
    <source>
        <dbReference type="ARBA" id="ARBA00023077"/>
    </source>
</evidence>
<sequence>MKKKLMFYPCRRAKNLCKLVRIMKLTITLILMALIQVNASVYSQTKLLNLKIERTSIESVLKEIENQSEFFFLYNTQQIDVGKKVDIDATDKTIEDVLETVLKETGIHYLIKDRQIVLYNGDVNSLIDAIEKSEIIGQQQNSVTGTVKDNSGQPLPGVTVVVKGTTQGTVTDVEGKYSISRIPEGATLLFSFVGMKSQEIAVGNQTKIDVVMQADAIGIEEVVAVGYGTMKRSDLTGAVTSVKGEQLESTPANTFVQTLQGRAAGVDIKSASNAPGGGIRIRIRGSNSINASSEPLYVIDGFPIDNNDVTPDGAGNNALPQSPLSTLSPNEIASVEILKDASATAIYGSRGANGVVLITTKRGQVGKSKIDFDYSVNVATVRKKLELCNAEELATLSNEWAANNDMDPIYDGINKPLPEELGEGTDWQDAIFRTALTHRYNLSISGGTENTKYLVSGDYLDQDGIIIESNFKRAGLRFNLDQKVSDKIKIGINANANHTVNDAVPSDGSGYQNDSPLWNALTTTPVIPIKDEEGNYVHNHDEAFKILENPVSIAKTRTDITYTNRMLGSAFADFEIINGLVFKANFGADLINSKRNVYIPNIAETQALPNVGVASIGSVQSTNWLAEYTLTYKKEFGTAHRLTAMAGYTAQSTKIENVFSRTDDFSTNKFEYNNLGAGSDPRPSTSHATEAGLLSYIGRVSYTYLDKYILTGTIRRDGSSKFGTDNKWGIFPSLGLAWRMSEENFLKGVEILSDLKLRSSYGVTGNQDIGSYSSLALYNTARPIIGGGPVIGFYPNRIPNPDLKWEKTTQFNIGADAVFWDGKFNFSAEYYIKTTNDLLLNVTIPNQSGYSSSVQNIGEVENKGLEFSLGFNNSFGQIGWNSSFNISFNRNKVISLPEGTERLLFNIGRGEAAYGRSIVIPGEPLGSFYGYHFMGIWQTEEEITEAGNTVGGKNRPGLPRYEDLNGDGFRDNDDDRKIVGDPNPDFIYGFSNEFTYKNFKLLIFINGSYGNEIANLNRIGLLTQPQKHNVLKIYYDQRWTGPGTGNTIEAPLHNAGEWKNFSDRDVEDGSYLRVKTISLSYNLPQNLFGLNWIRNAQIYVAGENLLTLTNYTGFDPEVDLYSSSNVQMGVDNGAYPSSKSVRIGVKLGF</sequence>
<dbReference type="GO" id="GO:0009279">
    <property type="term" value="C:cell outer membrane"/>
    <property type="evidence" value="ECO:0007669"/>
    <property type="project" value="UniProtKB-SubCell"/>
</dbReference>
<keyword evidence="8 10" id="KW-0472">Membrane</keyword>
<keyword evidence="4" id="KW-0406">Ion transport</keyword>
<evidence type="ECO:0000256" key="5">
    <source>
        <dbReference type="ARBA" id="ARBA00022692"/>
    </source>
</evidence>
<dbReference type="SUPFAM" id="SSF56935">
    <property type="entry name" value="Porins"/>
    <property type="match status" value="1"/>
</dbReference>
<dbReference type="InterPro" id="IPR036942">
    <property type="entry name" value="Beta-barrel_TonB_sf"/>
</dbReference>
<dbReference type="InterPro" id="IPR039426">
    <property type="entry name" value="TonB-dep_rcpt-like"/>
</dbReference>
<dbReference type="Pfam" id="PF13715">
    <property type="entry name" value="CarbopepD_reg_2"/>
    <property type="match status" value="1"/>
</dbReference>
<keyword evidence="9 10" id="KW-0998">Cell outer membrane</keyword>
<dbReference type="Pfam" id="PF07715">
    <property type="entry name" value="Plug"/>
    <property type="match status" value="1"/>
</dbReference>
<keyword evidence="5 10" id="KW-0812">Transmembrane</keyword>
<evidence type="ECO:0000256" key="9">
    <source>
        <dbReference type="ARBA" id="ARBA00023237"/>
    </source>
</evidence>
<reference evidence="13 14" key="1">
    <citation type="submission" date="2019-11" db="EMBL/GenBank/DDBJ databases">
        <authorList>
            <person name="Zheng R.K."/>
            <person name="Sun C.M."/>
        </authorList>
    </citation>
    <scope>NUCLEOTIDE SEQUENCE [LARGE SCALE GENOMIC DNA]</scope>
    <source>
        <strain evidence="13 14">WC007</strain>
    </source>
</reference>
<keyword evidence="2 10" id="KW-0813">Transport</keyword>
<dbReference type="InterPro" id="IPR000531">
    <property type="entry name" value="Beta-barrel_TonB"/>
</dbReference>
<dbReference type="NCBIfam" id="TIGR04057">
    <property type="entry name" value="SusC_RagA_signa"/>
    <property type="match status" value="1"/>
</dbReference>
<dbReference type="FunFam" id="2.60.40.1120:FF:000003">
    <property type="entry name" value="Outer membrane protein Omp121"/>
    <property type="match status" value="1"/>
</dbReference>
<dbReference type="KEGG" id="mcos:GM418_07335"/>
<comment type="subcellular location">
    <subcellularLocation>
        <location evidence="1 10">Cell outer membrane</location>
        <topology evidence="1 10">Multi-pass membrane protein</topology>
    </subcellularLocation>
</comment>
<dbReference type="Pfam" id="PF07660">
    <property type="entry name" value="STN"/>
    <property type="match status" value="1"/>
</dbReference>
<accession>A0A6I6JQY3</accession>
<evidence type="ECO:0000256" key="8">
    <source>
        <dbReference type="ARBA" id="ARBA00023136"/>
    </source>
</evidence>
<organism evidence="13 14">
    <name type="scientific">Maribellus comscasis</name>
    <dbReference type="NCBI Taxonomy" id="2681766"/>
    <lineage>
        <taxon>Bacteria</taxon>
        <taxon>Pseudomonadati</taxon>
        <taxon>Bacteroidota</taxon>
        <taxon>Bacteroidia</taxon>
        <taxon>Marinilabiliales</taxon>
        <taxon>Prolixibacteraceae</taxon>
        <taxon>Maribellus</taxon>
    </lineage>
</organism>
<dbReference type="InterPro" id="IPR012910">
    <property type="entry name" value="Plug_dom"/>
</dbReference>
<dbReference type="Pfam" id="PF00593">
    <property type="entry name" value="TonB_dep_Rec_b-barrel"/>
    <property type="match status" value="1"/>
</dbReference>
<protein>
    <submittedName>
        <fullName evidence="13">SusC/RagA family TonB-linked outer membrane protein</fullName>
    </submittedName>
</protein>
<evidence type="ECO:0000256" key="1">
    <source>
        <dbReference type="ARBA" id="ARBA00004571"/>
    </source>
</evidence>
<dbReference type="InterPro" id="IPR008969">
    <property type="entry name" value="CarboxyPept-like_regulatory"/>
</dbReference>
<dbReference type="Gene3D" id="2.60.40.1120">
    <property type="entry name" value="Carboxypeptidase-like, regulatory domain"/>
    <property type="match status" value="1"/>
</dbReference>
<dbReference type="Gene3D" id="2.170.130.10">
    <property type="entry name" value="TonB-dependent receptor, plug domain"/>
    <property type="match status" value="1"/>
</dbReference>
<keyword evidence="4" id="KW-0410">Iron transport</keyword>
<dbReference type="SMART" id="SM00965">
    <property type="entry name" value="STN"/>
    <property type="match status" value="1"/>
</dbReference>
<dbReference type="InterPro" id="IPR011662">
    <property type="entry name" value="Secretin/TonB_short_N"/>
</dbReference>
<keyword evidence="3 10" id="KW-1134">Transmembrane beta strand</keyword>
<gene>
    <name evidence="13" type="ORF">GM418_07335</name>
</gene>
<evidence type="ECO:0000256" key="4">
    <source>
        <dbReference type="ARBA" id="ARBA00022496"/>
    </source>
</evidence>
<evidence type="ECO:0000256" key="10">
    <source>
        <dbReference type="PROSITE-ProRule" id="PRU01360"/>
    </source>
</evidence>
<evidence type="ECO:0000256" key="2">
    <source>
        <dbReference type="ARBA" id="ARBA00022448"/>
    </source>
</evidence>
<keyword evidence="6" id="KW-0408">Iron</keyword>
<name>A0A6I6JQY3_9BACT</name>
<feature type="domain" description="Secretin/TonB short N-terminal" evidence="12">
    <location>
        <begin position="70"/>
        <end position="121"/>
    </location>
</feature>
<evidence type="ECO:0000313" key="13">
    <source>
        <dbReference type="EMBL" id="QGY43478.1"/>
    </source>
</evidence>
<dbReference type="InterPro" id="IPR023996">
    <property type="entry name" value="TonB-dep_OMP_SusC/RagA"/>
</dbReference>
<dbReference type="InterPro" id="IPR023997">
    <property type="entry name" value="TonB-dep_OMP_SusC/RagA_CS"/>
</dbReference>
<keyword evidence="7 11" id="KW-0798">TonB box</keyword>
<evidence type="ECO:0000256" key="6">
    <source>
        <dbReference type="ARBA" id="ARBA00023004"/>
    </source>
</evidence>